<accession>A0A1G2JM39</accession>
<reference evidence="1 2" key="1">
    <citation type="journal article" date="2016" name="Nat. Commun.">
        <title>Thousands of microbial genomes shed light on interconnected biogeochemical processes in an aquifer system.</title>
        <authorList>
            <person name="Anantharaman K."/>
            <person name="Brown C.T."/>
            <person name="Hug L.A."/>
            <person name="Sharon I."/>
            <person name="Castelle C.J."/>
            <person name="Probst A.J."/>
            <person name="Thomas B.C."/>
            <person name="Singh A."/>
            <person name="Wilkins M.J."/>
            <person name="Karaoz U."/>
            <person name="Brodie E.L."/>
            <person name="Williams K.H."/>
            <person name="Hubbard S.S."/>
            <person name="Banfield J.F."/>
        </authorList>
    </citation>
    <scope>NUCLEOTIDE SEQUENCE [LARGE SCALE GENOMIC DNA]</scope>
</reference>
<proteinExistence type="predicted"/>
<comment type="caution">
    <text evidence="1">The sequence shown here is derived from an EMBL/GenBank/DDBJ whole genome shotgun (WGS) entry which is preliminary data.</text>
</comment>
<dbReference type="AlphaFoldDB" id="A0A1G2JM39"/>
<dbReference type="EMBL" id="MHPU01000030">
    <property type="protein sequence ID" value="OGZ88142.1"/>
    <property type="molecule type" value="Genomic_DNA"/>
</dbReference>
<name>A0A1G2JM39_9BACT</name>
<organism evidence="1 2">
    <name type="scientific">Candidatus Staskawiczbacteria bacterium RIFOXYD1_FULL_32_13</name>
    <dbReference type="NCBI Taxonomy" id="1802234"/>
    <lineage>
        <taxon>Bacteria</taxon>
        <taxon>Candidatus Staskawicziibacteriota</taxon>
    </lineage>
</organism>
<evidence type="ECO:0000313" key="1">
    <source>
        <dbReference type="EMBL" id="OGZ88142.1"/>
    </source>
</evidence>
<dbReference type="Proteomes" id="UP000178935">
    <property type="component" value="Unassembled WGS sequence"/>
</dbReference>
<protein>
    <submittedName>
        <fullName evidence="1">Uncharacterized protein</fullName>
    </submittedName>
</protein>
<sequence>MKFNPDNLNIHELAIEEPEKQAELPFDFSELVSAEDLQELRDELNRTRERQKHDKSPLWGGFCWEVATLKLMNKNEKVDLDEQTLQGIRDNLLRYASLQEWDGFSAIASSLKISGITDSQISKILLDNKNNILKYFESLIYPGISSSAELTAKKIKIIYPGVVINTKDLSLGLATRFKQSKHWLLFCQHLTYEKFIDFDCDIPLDQETKDKITNEFKTYLSKKAWSPLGDIALAMNILNAKRINITDKGVEFITSDKNAKSTSEPQNLPEQKQF</sequence>
<gene>
    <name evidence="1" type="ORF">A2561_05545</name>
</gene>
<evidence type="ECO:0000313" key="2">
    <source>
        <dbReference type="Proteomes" id="UP000178935"/>
    </source>
</evidence>